<reference evidence="2" key="1">
    <citation type="journal article" date="2020" name="mSystems">
        <title>Genome- and Community-Level Interaction Insights into Carbon Utilization and Element Cycling Functions of Hydrothermarchaeota in Hydrothermal Sediment.</title>
        <authorList>
            <person name="Zhou Z."/>
            <person name="Liu Y."/>
            <person name="Xu W."/>
            <person name="Pan J."/>
            <person name="Luo Z.H."/>
            <person name="Li M."/>
        </authorList>
    </citation>
    <scope>NUCLEOTIDE SEQUENCE [LARGE SCALE GENOMIC DNA]</scope>
    <source>
        <strain evidence="2">SpSt-381</strain>
    </source>
</reference>
<dbReference type="InterPro" id="IPR050177">
    <property type="entry name" value="Lipid_A_modif_metabolic_enz"/>
</dbReference>
<dbReference type="InterPro" id="IPR001509">
    <property type="entry name" value="Epimerase_deHydtase"/>
</dbReference>
<dbReference type="SUPFAM" id="SSF51735">
    <property type="entry name" value="NAD(P)-binding Rossmann-fold domains"/>
    <property type="match status" value="1"/>
</dbReference>
<organism evidence="2">
    <name type="scientific">Eiseniibacteriota bacterium</name>
    <dbReference type="NCBI Taxonomy" id="2212470"/>
    <lineage>
        <taxon>Bacteria</taxon>
        <taxon>Candidatus Eiseniibacteriota</taxon>
    </lineage>
</organism>
<sequence>MDARPRRGRRARRGRELSVRVGVTGAAGYVGRAVVRALAARGHEVVALARGDAAVPDAARTVRGDLLAPATLAPFAAGLDACVHAAAYVHRRDDAPGARAACFAVNEGGTRALLAALAAARAPWLVFVSSTAVYGECSRGAREDRPPAPVSAYGESKLAAERAVLAARAAGTPAACVLRPCVVVGPGAPGNAARLAALVRRGVVPLVRGGANARSVVHVDDLADAAARAVEAGPAADGRVWNVAGAPITVRAMVEAVARGLGVRARWVPVPGALYDAAAALASWASAASGGRLPDLGRRLEVFAGEATVDGGAIARDLGVVYRPSEAAVEQAARETAAVT</sequence>
<dbReference type="EMBL" id="DSQF01000028">
    <property type="protein sequence ID" value="HGZ44403.1"/>
    <property type="molecule type" value="Genomic_DNA"/>
</dbReference>
<feature type="domain" description="NAD-dependent epimerase/dehydratase" evidence="1">
    <location>
        <begin position="23"/>
        <end position="244"/>
    </location>
</feature>
<accession>A0A832I885</accession>
<dbReference type="Gene3D" id="3.40.50.720">
    <property type="entry name" value="NAD(P)-binding Rossmann-like Domain"/>
    <property type="match status" value="1"/>
</dbReference>
<dbReference type="Pfam" id="PF01370">
    <property type="entry name" value="Epimerase"/>
    <property type="match status" value="1"/>
</dbReference>
<dbReference type="InterPro" id="IPR036291">
    <property type="entry name" value="NAD(P)-bd_dom_sf"/>
</dbReference>
<proteinExistence type="predicted"/>
<dbReference type="PANTHER" id="PTHR43245">
    <property type="entry name" value="BIFUNCTIONAL POLYMYXIN RESISTANCE PROTEIN ARNA"/>
    <property type="match status" value="1"/>
</dbReference>
<comment type="caution">
    <text evidence="2">The sequence shown here is derived from an EMBL/GenBank/DDBJ whole genome shotgun (WGS) entry which is preliminary data.</text>
</comment>
<evidence type="ECO:0000259" key="1">
    <source>
        <dbReference type="Pfam" id="PF01370"/>
    </source>
</evidence>
<protein>
    <submittedName>
        <fullName evidence="2">NAD-dependent epimerase/dehydratase family protein</fullName>
    </submittedName>
</protein>
<evidence type="ECO:0000313" key="2">
    <source>
        <dbReference type="EMBL" id="HGZ44403.1"/>
    </source>
</evidence>
<name>A0A832I885_UNCEI</name>
<dbReference type="AlphaFoldDB" id="A0A832I885"/>
<gene>
    <name evidence="2" type="ORF">ENR23_13480</name>
</gene>